<organism evidence="1 2">
    <name type="scientific">Cynara cardunculus var. scolymus</name>
    <name type="common">Globe artichoke</name>
    <name type="synonym">Cynara scolymus</name>
    <dbReference type="NCBI Taxonomy" id="59895"/>
    <lineage>
        <taxon>Eukaryota</taxon>
        <taxon>Viridiplantae</taxon>
        <taxon>Streptophyta</taxon>
        <taxon>Embryophyta</taxon>
        <taxon>Tracheophyta</taxon>
        <taxon>Spermatophyta</taxon>
        <taxon>Magnoliopsida</taxon>
        <taxon>eudicotyledons</taxon>
        <taxon>Gunneridae</taxon>
        <taxon>Pentapetalae</taxon>
        <taxon>asterids</taxon>
        <taxon>campanulids</taxon>
        <taxon>Asterales</taxon>
        <taxon>Asteraceae</taxon>
        <taxon>Carduoideae</taxon>
        <taxon>Cardueae</taxon>
        <taxon>Carduinae</taxon>
        <taxon>Cynara</taxon>
    </lineage>
</organism>
<protein>
    <submittedName>
        <fullName evidence="1">Uncharacterized protein</fullName>
    </submittedName>
</protein>
<dbReference type="EMBL" id="LEKV01003637">
    <property type="protein sequence ID" value="KVH99135.1"/>
    <property type="molecule type" value="Genomic_DNA"/>
</dbReference>
<accession>A0A103XYG8</accession>
<name>A0A103XYG8_CYNCS</name>
<dbReference type="Proteomes" id="UP000243975">
    <property type="component" value="Unassembled WGS sequence"/>
</dbReference>
<evidence type="ECO:0000313" key="2">
    <source>
        <dbReference type="Proteomes" id="UP000243975"/>
    </source>
</evidence>
<proteinExistence type="predicted"/>
<sequence>MNTNSSSIRPSPPNLSAINGTLRGDIYELEGDFVVRSSKGKEGAMETRETAWIQQRLVGLACSAEFDEGSVAARVNASFQSADIIVKPIMHNLG</sequence>
<dbReference type="Gramene" id="KVH99135">
    <property type="protein sequence ID" value="KVH99135"/>
    <property type="gene ID" value="Ccrd_022663"/>
</dbReference>
<gene>
    <name evidence="1" type="ORF">Ccrd_022663</name>
</gene>
<comment type="caution">
    <text evidence="1">The sequence shown here is derived from an EMBL/GenBank/DDBJ whole genome shotgun (WGS) entry which is preliminary data.</text>
</comment>
<evidence type="ECO:0000313" key="1">
    <source>
        <dbReference type="EMBL" id="KVH99135.1"/>
    </source>
</evidence>
<reference evidence="1 2" key="1">
    <citation type="journal article" date="2016" name="Sci. Rep.">
        <title>The genome sequence of the outbreeding globe artichoke constructed de novo incorporating a phase-aware low-pass sequencing strategy of F1 progeny.</title>
        <authorList>
            <person name="Scaglione D."/>
            <person name="Reyes-Chin-Wo S."/>
            <person name="Acquadro A."/>
            <person name="Froenicke L."/>
            <person name="Portis E."/>
            <person name="Beitel C."/>
            <person name="Tirone M."/>
            <person name="Mauro R."/>
            <person name="Lo Monaco A."/>
            <person name="Mauromicale G."/>
            <person name="Faccioli P."/>
            <person name="Cattivelli L."/>
            <person name="Rieseberg L."/>
            <person name="Michelmore R."/>
            <person name="Lanteri S."/>
        </authorList>
    </citation>
    <scope>NUCLEOTIDE SEQUENCE [LARGE SCALE GENOMIC DNA]</scope>
    <source>
        <strain evidence="1">2C</strain>
    </source>
</reference>
<keyword evidence="2" id="KW-1185">Reference proteome</keyword>
<dbReference type="AlphaFoldDB" id="A0A103XYG8"/>